<dbReference type="SUPFAM" id="SSF56204">
    <property type="entry name" value="Hect, E3 ligase catalytic domain"/>
    <property type="match status" value="1"/>
</dbReference>
<feature type="non-terminal residue" evidence="9">
    <location>
        <position position="1"/>
    </location>
</feature>
<evidence type="ECO:0000259" key="8">
    <source>
        <dbReference type="PROSITE" id="PS50237"/>
    </source>
</evidence>
<dbReference type="AlphaFoldDB" id="A0A0L0FER8"/>
<dbReference type="PANTHER" id="PTHR45700:SF8">
    <property type="entry name" value="HECT-TYPE E3 UBIQUITIN TRANSFERASE"/>
    <property type="match status" value="1"/>
</dbReference>
<name>A0A0L0FER8_9EUKA</name>
<keyword evidence="5" id="KW-0808">Transferase</keyword>
<evidence type="ECO:0000256" key="2">
    <source>
        <dbReference type="ARBA" id="ARBA00004496"/>
    </source>
</evidence>
<dbReference type="PANTHER" id="PTHR45700">
    <property type="entry name" value="UBIQUITIN-PROTEIN LIGASE E3C"/>
    <property type="match status" value="1"/>
</dbReference>
<dbReference type="eggNOG" id="KOG0941">
    <property type="taxonomic scope" value="Eukaryota"/>
</dbReference>
<dbReference type="FunFam" id="3.30.2160.10:FF:000004">
    <property type="entry name" value="probable E3 ubiquitin-protein ligase HERC4 isoform X1"/>
    <property type="match status" value="1"/>
</dbReference>
<reference evidence="9 10" key="1">
    <citation type="submission" date="2011-02" db="EMBL/GenBank/DDBJ databases">
        <title>The Genome Sequence of Sphaeroforma arctica JP610.</title>
        <authorList>
            <consortium name="The Broad Institute Genome Sequencing Platform"/>
            <person name="Russ C."/>
            <person name="Cuomo C."/>
            <person name="Young S.K."/>
            <person name="Zeng Q."/>
            <person name="Gargeya S."/>
            <person name="Alvarado L."/>
            <person name="Berlin A."/>
            <person name="Chapman S.B."/>
            <person name="Chen Z."/>
            <person name="Freedman E."/>
            <person name="Gellesch M."/>
            <person name="Goldberg J."/>
            <person name="Griggs A."/>
            <person name="Gujja S."/>
            <person name="Heilman E."/>
            <person name="Heiman D."/>
            <person name="Howarth C."/>
            <person name="Mehta T."/>
            <person name="Neiman D."/>
            <person name="Pearson M."/>
            <person name="Roberts A."/>
            <person name="Saif S."/>
            <person name="Shea T."/>
            <person name="Shenoy N."/>
            <person name="Sisk P."/>
            <person name="Stolte C."/>
            <person name="Sykes S."/>
            <person name="White J."/>
            <person name="Yandava C."/>
            <person name="Burger G."/>
            <person name="Gray M.W."/>
            <person name="Holland P.W.H."/>
            <person name="King N."/>
            <person name="Lang F.B.F."/>
            <person name="Roger A.J."/>
            <person name="Ruiz-Trillo I."/>
            <person name="Haas B."/>
            <person name="Nusbaum C."/>
            <person name="Birren B."/>
        </authorList>
    </citation>
    <scope>NUCLEOTIDE SEQUENCE [LARGE SCALE GENOMIC DNA]</scope>
    <source>
        <strain evidence="9 10">JP610</strain>
    </source>
</reference>
<dbReference type="InterPro" id="IPR044611">
    <property type="entry name" value="E3A/B/C-like"/>
</dbReference>
<dbReference type="PROSITE" id="PS50237">
    <property type="entry name" value="HECT"/>
    <property type="match status" value="1"/>
</dbReference>
<evidence type="ECO:0000256" key="7">
    <source>
        <dbReference type="PROSITE-ProRule" id="PRU00104"/>
    </source>
</evidence>
<dbReference type="InterPro" id="IPR000569">
    <property type="entry name" value="HECT_dom"/>
</dbReference>
<feature type="domain" description="HECT" evidence="8">
    <location>
        <begin position="6"/>
        <end position="343"/>
    </location>
</feature>
<evidence type="ECO:0000256" key="6">
    <source>
        <dbReference type="ARBA" id="ARBA00022786"/>
    </source>
</evidence>
<feature type="active site" description="Glycyl thioester intermediate" evidence="7">
    <location>
        <position position="311"/>
    </location>
</feature>
<dbReference type="GO" id="GO:0061630">
    <property type="term" value="F:ubiquitin protein ligase activity"/>
    <property type="evidence" value="ECO:0007669"/>
    <property type="project" value="UniProtKB-EC"/>
</dbReference>
<dbReference type="Gene3D" id="3.30.2160.10">
    <property type="entry name" value="Hect, E3 ligase catalytic domain"/>
    <property type="match status" value="1"/>
</dbReference>
<dbReference type="Pfam" id="PF00632">
    <property type="entry name" value="HECT"/>
    <property type="match status" value="1"/>
</dbReference>
<dbReference type="FunFam" id="3.30.2410.10:FF:000003">
    <property type="entry name" value="probable E3 ubiquitin-protein ligase HERC4 isoform X1"/>
    <property type="match status" value="1"/>
</dbReference>
<accession>A0A0L0FER8</accession>
<dbReference type="EMBL" id="KQ243757">
    <property type="protein sequence ID" value="KNC75240.1"/>
    <property type="molecule type" value="Genomic_DNA"/>
</dbReference>
<evidence type="ECO:0000256" key="3">
    <source>
        <dbReference type="ARBA" id="ARBA00012485"/>
    </source>
</evidence>
<dbReference type="GeneID" id="25912737"/>
<dbReference type="RefSeq" id="XP_014149142.1">
    <property type="nucleotide sequence ID" value="XM_014293667.1"/>
</dbReference>
<dbReference type="Gene3D" id="3.30.2410.10">
    <property type="entry name" value="Hect, E3 ligase catalytic domain"/>
    <property type="match status" value="1"/>
</dbReference>
<dbReference type="SMART" id="SM00119">
    <property type="entry name" value="HECTc"/>
    <property type="match status" value="1"/>
</dbReference>
<comment type="subcellular location">
    <subcellularLocation>
        <location evidence="2">Cytoplasm</location>
    </subcellularLocation>
</comment>
<dbReference type="CDD" id="cd00078">
    <property type="entry name" value="HECTc"/>
    <property type="match status" value="1"/>
</dbReference>
<organism evidence="9 10">
    <name type="scientific">Sphaeroforma arctica JP610</name>
    <dbReference type="NCBI Taxonomy" id="667725"/>
    <lineage>
        <taxon>Eukaryota</taxon>
        <taxon>Ichthyosporea</taxon>
        <taxon>Ichthyophonida</taxon>
        <taxon>Sphaeroforma</taxon>
    </lineage>
</organism>
<evidence type="ECO:0000313" key="10">
    <source>
        <dbReference type="Proteomes" id="UP000054560"/>
    </source>
</evidence>
<proteinExistence type="predicted"/>
<evidence type="ECO:0000256" key="4">
    <source>
        <dbReference type="ARBA" id="ARBA00022490"/>
    </source>
</evidence>
<keyword evidence="6 7" id="KW-0833">Ubl conjugation pathway</keyword>
<evidence type="ECO:0000256" key="1">
    <source>
        <dbReference type="ARBA" id="ARBA00000885"/>
    </source>
</evidence>
<dbReference type="EC" id="2.3.2.26" evidence="3"/>
<evidence type="ECO:0000256" key="5">
    <source>
        <dbReference type="ARBA" id="ARBA00022679"/>
    </source>
</evidence>
<evidence type="ECO:0000313" key="9">
    <source>
        <dbReference type="EMBL" id="KNC75240.1"/>
    </source>
</evidence>
<dbReference type="Gene3D" id="3.90.1750.10">
    <property type="entry name" value="Hect, E3 ligase catalytic domains"/>
    <property type="match status" value="1"/>
</dbReference>
<keyword evidence="10" id="KW-1185">Reference proteome</keyword>
<dbReference type="STRING" id="667725.A0A0L0FER8"/>
<dbReference type="Proteomes" id="UP000054560">
    <property type="component" value="Unassembled WGS sequence"/>
</dbReference>
<dbReference type="GO" id="GO:0005737">
    <property type="term" value="C:cytoplasm"/>
    <property type="evidence" value="ECO:0007669"/>
    <property type="project" value="UniProtKB-SubCell"/>
</dbReference>
<dbReference type="GO" id="GO:0000209">
    <property type="term" value="P:protein polyubiquitination"/>
    <property type="evidence" value="ECO:0007669"/>
    <property type="project" value="InterPro"/>
</dbReference>
<gene>
    <name evidence="9" type="ORF">SARC_12233</name>
</gene>
<keyword evidence="4" id="KW-0963">Cytoplasm</keyword>
<protein>
    <recommendedName>
        <fullName evidence="3">HECT-type E3 ubiquitin transferase</fullName>
        <ecNumber evidence="3">2.3.2.26</ecNumber>
    </recommendedName>
</protein>
<dbReference type="OrthoDB" id="5981550at2759"/>
<dbReference type="InterPro" id="IPR035983">
    <property type="entry name" value="Hect_E3_ubiquitin_ligase"/>
</dbReference>
<sequence>QLQSKNPKDLKKQLRVTFVGEEGVDEGGVQKEFFQLVIRDIFDPKYGMFTYNEAAHHYWINPTSAYLGSEGEFFLVGLVLGLAIYNSIILDVRFPMVVYKKLTIPSGADSDINVDVTLDDLKEADPELARGLEQLLKFEGDVSSTYHRTFQVEYDLFGEVQTVDLTPNGGVKQLTIENREEYVDLYVQWVLNHSIATQFKELKRGFDVIAVGGALQLFRHEELELLICGCQDLDFEALEASTEYDGGFTAQTPVIKYFWEIVHEFTDAQKKRLLFFATGSDRVPIGGLANLHFVIAKNGADSERLPTAHTCFNVLLLCDYSSKESLKAKILTAIENAEGFGML</sequence>
<comment type="catalytic activity">
    <reaction evidence="1">
        <text>S-ubiquitinyl-[E2 ubiquitin-conjugating enzyme]-L-cysteine + [acceptor protein]-L-lysine = [E2 ubiquitin-conjugating enzyme]-L-cysteine + N(6)-ubiquitinyl-[acceptor protein]-L-lysine.</text>
        <dbReference type="EC" id="2.3.2.26"/>
    </reaction>
</comment>